<dbReference type="PANTHER" id="PTHR42760">
    <property type="entry name" value="SHORT-CHAIN DEHYDROGENASES/REDUCTASES FAMILY MEMBER"/>
    <property type="match status" value="1"/>
</dbReference>
<dbReference type="EMBL" id="CP020809">
    <property type="protein sequence ID" value="ART68229.1"/>
    <property type="molecule type" value="Genomic_DNA"/>
</dbReference>
<keyword evidence="5" id="KW-1185">Reference proteome</keyword>
<dbReference type="Gene3D" id="3.40.50.720">
    <property type="entry name" value="NAD(P)-binding Rossmann-like Domain"/>
    <property type="match status" value="1"/>
</dbReference>
<dbReference type="NCBIfam" id="NF009467">
    <property type="entry name" value="PRK12826.1-3"/>
    <property type="match status" value="1"/>
</dbReference>
<dbReference type="GO" id="GO:0016616">
    <property type="term" value="F:oxidoreductase activity, acting on the CH-OH group of donors, NAD or NADP as acceptor"/>
    <property type="evidence" value="ECO:0007669"/>
    <property type="project" value="TreeGrafter"/>
</dbReference>
<dbReference type="CDD" id="cd05233">
    <property type="entry name" value="SDR_c"/>
    <property type="match status" value="1"/>
</dbReference>
<dbReference type="PANTHER" id="PTHR42760:SF133">
    <property type="entry name" value="3-OXOACYL-[ACYL-CARRIER-PROTEIN] REDUCTASE"/>
    <property type="match status" value="1"/>
</dbReference>
<dbReference type="InterPro" id="IPR036291">
    <property type="entry name" value="NAD(P)-bd_dom_sf"/>
</dbReference>
<accession>A0A1Y0BZ74</accession>
<dbReference type="RefSeq" id="WP_087074273.1">
    <property type="nucleotide sequence ID" value="NZ_CP020809.1"/>
</dbReference>
<dbReference type="Pfam" id="PF13561">
    <property type="entry name" value="adh_short_C2"/>
    <property type="match status" value="1"/>
</dbReference>
<dbReference type="PRINTS" id="PR00081">
    <property type="entry name" value="GDHRDH"/>
</dbReference>
<dbReference type="KEGG" id="mdx:BTO20_06195"/>
<dbReference type="PRINTS" id="PR00080">
    <property type="entry name" value="SDRFAMILY"/>
</dbReference>
<dbReference type="PROSITE" id="PS00061">
    <property type="entry name" value="ADH_SHORT"/>
    <property type="match status" value="1"/>
</dbReference>
<dbReference type="FunFam" id="3.40.50.720:FF:000084">
    <property type="entry name" value="Short-chain dehydrogenase reductase"/>
    <property type="match status" value="1"/>
</dbReference>
<evidence type="ECO:0000256" key="1">
    <source>
        <dbReference type="ARBA" id="ARBA00006484"/>
    </source>
</evidence>
<dbReference type="AlphaFoldDB" id="A0A1Y0BZ74"/>
<dbReference type="InterPro" id="IPR023985">
    <property type="entry name" value="SDR_subfam_1"/>
</dbReference>
<evidence type="ECO:0000313" key="5">
    <source>
        <dbReference type="Proteomes" id="UP000195331"/>
    </source>
</evidence>
<reference evidence="4 5" key="1">
    <citation type="submission" date="2017-04" db="EMBL/GenBank/DDBJ databases">
        <title>Whole Genome Sequence of 1,4-Dioxane Degrading Bacterium Mycobacterium dioxanotrophicus PH-06.</title>
        <authorList>
            <person name="He Y."/>
        </authorList>
    </citation>
    <scope>NUCLEOTIDE SEQUENCE [LARGE SCALE GENOMIC DNA]</scope>
    <source>
        <strain evidence="4 5">PH-06</strain>
    </source>
</reference>
<dbReference type="OrthoDB" id="5173603at2"/>
<dbReference type="Proteomes" id="UP000195331">
    <property type="component" value="Chromosome"/>
</dbReference>
<organism evidence="4 5">
    <name type="scientific">Mycobacterium dioxanotrophicus</name>
    <dbReference type="NCBI Taxonomy" id="482462"/>
    <lineage>
        <taxon>Bacteria</taxon>
        <taxon>Bacillati</taxon>
        <taxon>Actinomycetota</taxon>
        <taxon>Actinomycetes</taxon>
        <taxon>Mycobacteriales</taxon>
        <taxon>Mycobacteriaceae</taxon>
        <taxon>Mycobacterium</taxon>
    </lineage>
</organism>
<protein>
    <submittedName>
        <fullName evidence="4">3-ketoacyl-ACP reductase</fullName>
    </submittedName>
</protein>
<evidence type="ECO:0000256" key="3">
    <source>
        <dbReference type="ARBA" id="ARBA00023027"/>
    </source>
</evidence>
<dbReference type="NCBIfam" id="TIGR03971">
    <property type="entry name" value="SDR_subfam_1"/>
    <property type="match status" value="1"/>
</dbReference>
<dbReference type="InterPro" id="IPR002347">
    <property type="entry name" value="SDR_fam"/>
</dbReference>
<proteinExistence type="inferred from homology"/>
<dbReference type="SUPFAM" id="SSF51735">
    <property type="entry name" value="NAD(P)-binding Rossmann-fold domains"/>
    <property type="match status" value="1"/>
</dbReference>
<dbReference type="InterPro" id="IPR020904">
    <property type="entry name" value="Sc_DH/Rdtase_CS"/>
</dbReference>
<name>A0A1Y0BZ74_9MYCO</name>
<sequence length="277" mass="29608">MGQLDGKVAFISGIARGQGRSHALTLAREGADIIGFDLCAKPASTPYPGSTPEDLAQTRDLIEKAGRKVVADIADARDFEAVRRVFDDGIGHFGRVDIVVANAGICAGGLAWEITEEAWREMLDINLTGVWNTVRAAIPTLIEQGTGGSIVMTGSADGIKGHPNIAAYTASKFGVNGLVQSLAMELGQYNIRVNSVNPGQVDTDMIGNQFVWGLFRPDLEHPTREDVIDVFKGVNLLPIPWMTPQDVSNGVLYLVSDAARYVTGHAHVIDAGNLLKS</sequence>
<keyword evidence="2" id="KW-0560">Oxidoreductase</keyword>
<gene>
    <name evidence="4" type="ORF">BTO20_06195</name>
</gene>
<evidence type="ECO:0000313" key="4">
    <source>
        <dbReference type="EMBL" id="ART68229.1"/>
    </source>
</evidence>
<comment type="similarity">
    <text evidence="1">Belongs to the short-chain dehydrogenases/reductases (SDR) family.</text>
</comment>
<keyword evidence="3" id="KW-0520">NAD</keyword>
<evidence type="ECO:0000256" key="2">
    <source>
        <dbReference type="ARBA" id="ARBA00023002"/>
    </source>
</evidence>